<reference evidence="1 2" key="1">
    <citation type="journal article" date="2022" name="G3 (Bethesda)">
        <title>Whole-genome sequence and methylome profiling of the almond [Prunus dulcis (Mill.) D.A. Webb] cultivar 'Nonpareil'.</title>
        <authorList>
            <person name="D'Amico-Willman K.M."/>
            <person name="Ouma W.Z."/>
            <person name="Meulia T."/>
            <person name="Sideli G.M."/>
            <person name="Gradziel T.M."/>
            <person name="Fresnedo-Ramirez J."/>
        </authorList>
    </citation>
    <scope>NUCLEOTIDE SEQUENCE [LARGE SCALE GENOMIC DNA]</scope>
    <source>
        <strain evidence="1">Clone GOH B32 T37-40</strain>
    </source>
</reference>
<evidence type="ECO:0000313" key="1">
    <source>
        <dbReference type="EMBL" id="KAI5352620.1"/>
    </source>
</evidence>
<proteinExistence type="predicted"/>
<dbReference type="Proteomes" id="UP001054821">
    <property type="component" value="Chromosome 1"/>
</dbReference>
<evidence type="ECO:0000313" key="2">
    <source>
        <dbReference type="Proteomes" id="UP001054821"/>
    </source>
</evidence>
<keyword evidence="2" id="KW-1185">Reference proteome</keyword>
<dbReference type="EMBL" id="JAJFAZ020000001">
    <property type="protein sequence ID" value="KAI5352620.1"/>
    <property type="molecule type" value="Genomic_DNA"/>
</dbReference>
<organism evidence="1 2">
    <name type="scientific">Prunus dulcis</name>
    <name type="common">Almond</name>
    <name type="synonym">Amygdalus dulcis</name>
    <dbReference type="NCBI Taxonomy" id="3755"/>
    <lineage>
        <taxon>Eukaryota</taxon>
        <taxon>Viridiplantae</taxon>
        <taxon>Streptophyta</taxon>
        <taxon>Embryophyta</taxon>
        <taxon>Tracheophyta</taxon>
        <taxon>Spermatophyta</taxon>
        <taxon>Magnoliopsida</taxon>
        <taxon>eudicotyledons</taxon>
        <taxon>Gunneridae</taxon>
        <taxon>Pentapetalae</taxon>
        <taxon>rosids</taxon>
        <taxon>fabids</taxon>
        <taxon>Rosales</taxon>
        <taxon>Rosaceae</taxon>
        <taxon>Amygdaloideae</taxon>
        <taxon>Amygdaleae</taxon>
        <taxon>Prunus</taxon>
    </lineage>
</organism>
<comment type="caution">
    <text evidence="1">The sequence shown here is derived from an EMBL/GenBank/DDBJ whole genome shotgun (WGS) entry which is preliminary data.</text>
</comment>
<name>A0AAD4ZR32_PRUDU</name>
<accession>A0AAD4ZR32</accession>
<dbReference type="AlphaFoldDB" id="A0AAD4ZR32"/>
<gene>
    <name evidence="1" type="ORF">L3X38_005511</name>
</gene>
<protein>
    <submittedName>
        <fullName evidence="1">Uncharacterized protein</fullName>
    </submittedName>
</protein>
<sequence length="109" mass="13032">MLEGRSCLLSRVFSSSCQPESKWPYMSYRRLEDFANGKRPLGFDGEDDQERRERKLYWFVPQHRSLANWCLRIGRQRKPLSKDVMMYATFPVIGKTKLLRWEVRLSQVS</sequence>